<dbReference type="GO" id="GO:0005886">
    <property type="term" value="C:plasma membrane"/>
    <property type="evidence" value="ECO:0007669"/>
    <property type="project" value="UniProtKB-SubCell"/>
</dbReference>
<keyword evidence="9" id="KW-1185">Reference proteome</keyword>
<dbReference type="InterPro" id="IPR002781">
    <property type="entry name" value="TM_pro_TauE-like"/>
</dbReference>
<name>A0A4R0QTG8_9BIFI</name>
<evidence type="ECO:0000256" key="2">
    <source>
        <dbReference type="ARBA" id="ARBA00009142"/>
    </source>
</evidence>
<accession>A0A4R0QTG8</accession>
<feature type="transmembrane region" description="Helical" evidence="6">
    <location>
        <begin position="65"/>
        <end position="94"/>
    </location>
</feature>
<evidence type="ECO:0000313" key="9">
    <source>
        <dbReference type="Proteomes" id="UP000291289"/>
    </source>
</evidence>
<dbReference type="EMBL" id="RXLP01000014">
    <property type="protein sequence ID" value="TCD54565.1"/>
    <property type="molecule type" value="Genomic_DNA"/>
</dbReference>
<dbReference type="PANTHER" id="PTHR43701:SF2">
    <property type="entry name" value="MEMBRANE TRANSPORTER PROTEIN YJNA-RELATED"/>
    <property type="match status" value="1"/>
</dbReference>
<evidence type="ECO:0000313" key="8">
    <source>
        <dbReference type="EMBL" id="TCD54565.1"/>
    </source>
</evidence>
<proteinExistence type="inferred from homology"/>
<keyword evidence="6" id="KW-1003">Cell membrane</keyword>
<dbReference type="PANTHER" id="PTHR43701">
    <property type="entry name" value="MEMBRANE TRANSPORTER PROTEIN MJ0441-RELATED"/>
    <property type="match status" value="1"/>
</dbReference>
<evidence type="ECO:0000256" key="7">
    <source>
        <dbReference type="SAM" id="MobiDB-lite"/>
    </source>
</evidence>
<comment type="subcellular location">
    <subcellularLocation>
        <location evidence="6">Cell membrane</location>
        <topology evidence="6">Multi-pass membrane protein</topology>
    </subcellularLocation>
    <subcellularLocation>
        <location evidence="1">Membrane</location>
        <topology evidence="1">Multi-pass membrane protein</topology>
    </subcellularLocation>
</comment>
<gene>
    <name evidence="8" type="ORF">EJ419_02905</name>
</gene>
<sequence length="313" mass="32019">MRKNHSKVITGLALLTSPACDITTCMSREMNETTENSSESSMSAPLASSSLSSPSQSTSFPPSRIGLIILVGLAAGLLSGLFGVGGGTVMVPGLMLCGFSQRRSSATSLAAMPLASLGGIVSYSIAGNVHWAMGCFIIVGSISGALIGARLLHILPERILRWVFVFFIALIIIQQFTDTPSRASHVVLTPWTALGMIILGMVAGILAALLGVGGGAILVPGMSAVFGASDLVSRGTSLLAIMPGAVSGTVSNIKAGLVDIRAAAIIGVIALVTTPIGGIIASGLTPQINQWGFIAFLVVVLIKSVHSALKKRV</sequence>
<evidence type="ECO:0000256" key="3">
    <source>
        <dbReference type="ARBA" id="ARBA00022692"/>
    </source>
</evidence>
<evidence type="ECO:0000256" key="5">
    <source>
        <dbReference type="ARBA" id="ARBA00023136"/>
    </source>
</evidence>
<reference evidence="8 9" key="1">
    <citation type="submission" date="2018-12" db="EMBL/GenBank/DDBJ databases">
        <title>Alloscrdovia theropitheci sp. nov: a novel taxon from the feces of the bleeding-herat monkey (Theropithecus geleda).</title>
        <authorList>
            <person name="Modesto M."/>
        </authorList>
    </citation>
    <scope>NUCLEOTIDE SEQUENCE [LARGE SCALE GENOMIC DNA]</scope>
    <source>
        <strain evidence="8 9">GLDI4/2</strain>
    </source>
</reference>
<keyword evidence="3 6" id="KW-0812">Transmembrane</keyword>
<comment type="caution">
    <text evidence="8">The sequence shown here is derived from an EMBL/GenBank/DDBJ whole genome shotgun (WGS) entry which is preliminary data.</text>
</comment>
<protein>
    <recommendedName>
        <fullName evidence="6">Probable membrane transporter protein</fullName>
    </recommendedName>
</protein>
<feature type="transmembrane region" description="Helical" evidence="6">
    <location>
        <begin position="159"/>
        <end position="177"/>
    </location>
</feature>
<comment type="similarity">
    <text evidence="2 6">Belongs to the 4-toluene sulfonate uptake permease (TSUP) (TC 2.A.102) family.</text>
</comment>
<keyword evidence="5 6" id="KW-0472">Membrane</keyword>
<dbReference type="Pfam" id="PF01925">
    <property type="entry name" value="TauE"/>
    <property type="match status" value="1"/>
</dbReference>
<feature type="transmembrane region" description="Helical" evidence="6">
    <location>
        <begin position="262"/>
        <end position="284"/>
    </location>
</feature>
<feature type="region of interest" description="Disordered" evidence="7">
    <location>
        <begin position="30"/>
        <end position="58"/>
    </location>
</feature>
<evidence type="ECO:0000256" key="4">
    <source>
        <dbReference type="ARBA" id="ARBA00022989"/>
    </source>
</evidence>
<dbReference type="RefSeq" id="WP_165496211.1">
    <property type="nucleotide sequence ID" value="NZ_RXLP01000014.1"/>
</dbReference>
<dbReference type="AlphaFoldDB" id="A0A4R0QTG8"/>
<feature type="transmembrane region" description="Helical" evidence="6">
    <location>
        <begin position="197"/>
        <end position="219"/>
    </location>
</feature>
<feature type="transmembrane region" description="Helical" evidence="6">
    <location>
        <begin position="131"/>
        <end position="152"/>
    </location>
</feature>
<evidence type="ECO:0000256" key="1">
    <source>
        <dbReference type="ARBA" id="ARBA00004141"/>
    </source>
</evidence>
<dbReference type="Proteomes" id="UP000291289">
    <property type="component" value="Unassembled WGS sequence"/>
</dbReference>
<keyword evidence="4 6" id="KW-1133">Transmembrane helix</keyword>
<feature type="transmembrane region" description="Helical" evidence="6">
    <location>
        <begin position="290"/>
        <end position="309"/>
    </location>
</feature>
<evidence type="ECO:0000256" key="6">
    <source>
        <dbReference type="RuleBase" id="RU363041"/>
    </source>
</evidence>
<dbReference type="InterPro" id="IPR051598">
    <property type="entry name" value="TSUP/Inactive_protease-like"/>
</dbReference>
<feature type="compositionally biased region" description="Low complexity" evidence="7">
    <location>
        <begin position="33"/>
        <end position="58"/>
    </location>
</feature>
<organism evidence="8 9">
    <name type="scientific">Alloscardovia theropitheci</name>
    <dbReference type="NCBI Taxonomy" id="2496842"/>
    <lineage>
        <taxon>Bacteria</taxon>
        <taxon>Bacillati</taxon>
        <taxon>Actinomycetota</taxon>
        <taxon>Actinomycetes</taxon>
        <taxon>Bifidobacteriales</taxon>
        <taxon>Bifidobacteriaceae</taxon>
        <taxon>Alloscardovia</taxon>
    </lineage>
</organism>